<dbReference type="InterPro" id="IPR036770">
    <property type="entry name" value="Ankyrin_rpt-contain_sf"/>
</dbReference>
<reference evidence="1 2" key="1">
    <citation type="submission" date="2024-04" db="EMBL/GenBank/DDBJ databases">
        <title>Tritrichomonas musculus Genome.</title>
        <authorList>
            <person name="Alves-Ferreira E."/>
            <person name="Grigg M."/>
            <person name="Lorenzi H."/>
            <person name="Galac M."/>
        </authorList>
    </citation>
    <scope>NUCLEOTIDE SEQUENCE [LARGE SCALE GENOMIC DNA]</scope>
    <source>
        <strain evidence="1 2">EAF2021</strain>
    </source>
</reference>
<dbReference type="SUPFAM" id="SSF48403">
    <property type="entry name" value="Ankyrin repeat"/>
    <property type="match status" value="1"/>
</dbReference>
<dbReference type="PANTHER" id="PTHR24159">
    <property type="match status" value="1"/>
</dbReference>
<organism evidence="1 2">
    <name type="scientific">Tritrichomonas musculus</name>
    <dbReference type="NCBI Taxonomy" id="1915356"/>
    <lineage>
        <taxon>Eukaryota</taxon>
        <taxon>Metamonada</taxon>
        <taxon>Parabasalia</taxon>
        <taxon>Tritrichomonadida</taxon>
        <taxon>Tritrichomonadidae</taxon>
        <taxon>Tritrichomonas</taxon>
    </lineage>
</organism>
<comment type="caution">
    <text evidence="1">The sequence shown here is derived from an EMBL/GenBank/DDBJ whole genome shotgun (WGS) entry which is preliminary data.</text>
</comment>
<evidence type="ECO:0008006" key="3">
    <source>
        <dbReference type="Google" id="ProtNLM"/>
    </source>
</evidence>
<protein>
    <recommendedName>
        <fullName evidence="3">DUF3447 domain-containing protein</fullName>
    </recommendedName>
</protein>
<keyword evidence="2" id="KW-1185">Reference proteome</keyword>
<evidence type="ECO:0000313" key="1">
    <source>
        <dbReference type="EMBL" id="KAK8894012.1"/>
    </source>
</evidence>
<dbReference type="PANTHER" id="PTHR24159:SF5">
    <property type="entry name" value="ANK_REP_REGION DOMAIN-CONTAINING PROTEIN"/>
    <property type="match status" value="1"/>
</dbReference>
<evidence type="ECO:0000313" key="2">
    <source>
        <dbReference type="Proteomes" id="UP001470230"/>
    </source>
</evidence>
<proteinExistence type="predicted"/>
<dbReference type="Gene3D" id="1.25.40.20">
    <property type="entry name" value="Ankyrin repeat-containing domain"/>
    <property type="match status" value="1"/>
</dbReference>
<dbReference type="Proteomes" id="UP001470230">
    <property type="component" value="Unassembled WGS sequence"/>
</dbReference>
<sequence length="391" mass="47340">MNVREFIEKKKKMQEYLLEFIEREDEEEENFLNFQDFCDYQNVTMNKHEMKALLYLIIKIADNHHRTNNFFAKIEQILIKIKEAIMKFFSNSEIFKIFKSNKRLLLFLIEEKMITIDENIHSDMMQNKMAENYYSEYFSLEIKQMEEEEEINEFSKEEIEIFKEKRKMGENDDEVCEMIRKDLIEEFITYVKKTNSSIKKFIKPSIFETNSFLLKNQNVTLIEYAAFFGSIQIFRYLYKNGCKLTESLWLYAIHGDDAEIISILEENEIQPPDDSFDECIKESIKCHHNHIVNYFLNNYMNGNHEKIDFKQNFNDNIASYFFHYYNFSYFPNECFLNKNVFYVFCYACKYDYYPIVKCLIEANRIDVNEKIIQTLIFLYNSNIIICNEILI</sequence>
<accession>A0ABR2KSV6</accession>
<gene>
    <name evidence="1" type="ORF">M9Y10_022444</name>
</gene>
<name>A0ABR2KSV6_9EUKA</name>
<dbReference type="EMBL" id="JAPFFF010000003">
    <property type="protein sequence ID" value="KAK8894012.1"/>
    <property type="molecule type" value="Genomic_DNA"/>
</dbReference>